<dbReference type="OrthoDB" id="9899554at2"/>
<feature type="transmembrane region" description="Helical" evidence="1">
    <location>
        <begin position="68"/>
        <end position="90"/>
    </location>
</feature>
<keyword evidence="1" id="KW-0812">Transmembrane</keyword>
<evidence type="ECO:0000256" key="1">
    <source>
        <dbReference type="SAM" id="Phobius"/>
    </source>
</evidence>
<proteinExistence type="predicted"/>
<dbReference type="InterPro" id="IPR043993">
    <property type="entry name" value="T4SS_pilin"/>
</dbReference>
<gene>
    <name evidence="2" type="ORF">CJJ23_02110</name>
</gene>
<reference evidence="3" key="1">
    <citation type="submission" date="2017-08" db="EMBL/GenBank/DDBJ databases">
        <authorList>
            <person name="Alvarez-Ponce D."/>
            <person name="Weitzman C.L."/>
            <person name="Tillett R.L."/>
            <person name="Sandmeier F.C."/>
            <person name="Tracy C.R."/>
        </authorList>
    </citation>
    <scope>NUCLEOTIDE SEQUENCE [LARGE SCALE GENOMIC DNA]</scope>
    <source>
        <strain evidence="3">723</strain>
    </source>
</reference>
<dbReference type="RefSeq" id="WP_095334726.1">
    <property type="nucleotide sequence ID" value="NZ_NQNY01000005.1"/>
</dbReference>
<dbReference type="AlphaFoldDB" id="A0A269TJ37"/>
<dbReference type="EMBL" id="NQNY01000005">
    <property type="protein sequence ID" value="PAK21421.1"/>
    <property type="molecule type" value="Genomic_DNA"/>
</dbReference>
<comment type="caution">
    <text evidence="2">The sequence shown here is derived from an EMBL/GenBank/DDBJ whole genome shotgun (WGS) entry which is preliminary data.</text>
</comment>
<keyword evidence="1" id="KW-1133">Transmembrane helix</keyword>
<organism evidence="2 3">
    <name type="scientific">Mycoplasmopsis agassizii</name>
    <dbReference type="NCBI Taxonomy" id="33922"/>
    <lineage>
        <taxon>Bacteria</taxon>
        <taxon>Bacillati</taxon>
        <taxon>Mycoplasmatota</taxon>
        <taxon>Mycoplasmoidales</taxon>
        <taxon>Metamycoplasmataceae</taxon>
        <taxon>Mycoplasmopsis</taxon>
    </lineage>
</organism>
<name>A0A269TJ37_9BACT</name>
<evidence type="ECO:0000313" key="3">
    <source>
        <dbReference type="Proteomes" id="UP000216943"/>
    </source>
</evidence>
<feature type="transmembrane region" description="Helical" evidence="1">
    <location>
        <begin position="25"/>
        <end position="47"/>
    </location>
</feature>
<accession>A0A269TJ37</accession>
<dbReference type="Pfam" id="PF18895">
    <property type="entry name" value="T4SS_pilin"/>
    <property type="match status" value="1"/>
</dbReference>
<dbReference type="Proteomes" id="UP000216943">
    <property type="component" value="Unassembled WGS sequence"/>
</dbReference>
<protein>
    <submittedName>
        <fullName evidence="2">Uncharacterized protein</fullName>
    </submittedName>
</protein>
<dbReference type="NCBIfam" id="NF045849">
    <property type="entry name" value="ICE_MMCAP2_0565"/>
    <property type="match status" value="1"/>
</dbReference>
<sequence>MIVTQALARGDLKLFGDHIKTTVNAVLGAFSGAIAIALIVLVIFYFVKLAANANNVERRARYMNSIKWVGISFVAVLIIWGVSSIAINLMEAKLSATPNTNSFLQALYIPKLR</sequence>
<keyword evidence="1" id="KW-0472">Membrane</keyword>
<evidence type="ECO:0000313" key="2">
    <source>
        <dbReference type="EMBL" id="PAK21421.1"/>
    </source>
</evidence>